<reference evidence="1 2" key="1">
    <citation type="journal article" date="2023" name="bioRxiv">
        <title>An intranuclear bacterial parasite of deep-sea mussels expresses apoptosis inhibitors acquired from its host.</title>
        <authorList>
            <person name="Gonzalez Porras M.A."/>
            <person name="Assie A."/>
            <person name="Tietjen M."/>
            <person name="Violette M."/>
            <person name="Kleiner M."/>
            <person name="Gruber-Vodicka H."/>
            <person name="Dubilier N."/>
            <person name="Leisch N."/>
        </authorList>
    </citation>
    <scope>NUCLEOTIDE SEQUENCE [LARGE SCALE GENOMIC DNA]</scope>
    <source>
        <strain evidence="1">IAP13</strain>
    </source>
</reference>
<protein>
    <submittedName>
        <fullName evidence="1">Uncharacterized protein</fullName>
    </submittedName>
</protein>
<organism evidence="1 2">
    <name type="scientific">Candidatus Endonucleibacter bathymodioli</name>
    <dbReference type="NCBI Taxonomy" id="539814"/>
    <lineage>
        <taxon>Bacteria</taxon>
        <taxon>Pseudomonadati</taxon>
        <taxon>Pseudomonadota</taxon>
        <taxon>Gammaproteobacteria</taxon>
        <taxon>Oceanospirillales</taxon>
        <taxon>Endozoicomonadaceae</taxon>
        <taxon>Candidatus Endonucleibacter</taxon>
    </lineage>
</organism>
<dbReference type="EMBL" id="JASXSV010000024">
    <property type="protein sequence ID" value="MDP0589943.1"/>
    <property type="molecule type" value="Genomic_DNA"/>
</dbReference>
<gene>
    <name evidence="1" type="ORF">QS748_12480</name>
</gene>
<accession>A0AA90NN98</accession>
<keyword evidence="2" id="KW-1185">Reference proteome</keyword>
<evidence type="ECO:0000313" key="1">
    <source>
        <dbReference type="EMBL" id="MDP0589943.1"/>
    </source>
</evidence>
<proteinExistence type="predicted"/>
<evidence type="ECO:0000313" key="2">
    <source>
        <dbReference type="Proteomes" id="UP001178148"/>
    </source>
</evidence>
<dbReference type="AlphaFoldDB" id="A0AA90NN98"/>
<name>A0AA90NN98_9GAMM</name>
<comment type="caution">
    <text evidence="1">The sequence shown here is derived from an EMBL/GenBank/DDBJ whole genome shotgun (WGS) entry which is preliminary data.</text>
</comment>
<sequence length="55" mass="6412">MKDEFAIKNSYLFSKKYKGFCMNHKFVSILVTIDGLSSQESHILKENGDKYIFSM</sequence>
<dbReference type="Proteomes" id="UP001178148">
    <property type="component" value="Unassembled WGS sequence"/>
</dbReference>